<gene>
    <name evidence="2" type="ORF">Ga0074115_10112</name>
    <name evidence="3" type="ORF">Ga0076813_14063</name>
</gene>
<dbReference type="SUPFAM" id="SSF54631">
    <property type="entry name" value="CBS-domain pair"/>
    <property type="match status" value="1"/>
</dbReference>
<dbReference type="Proteomes" id="UP000051276">
    <property type="component" value="Unassembled WGS sequence"/>
</dbReference>
<proteinExistence type="predicted"/>
<name>A0A0T5YT84_9GAMM</name>
<dbReference type="EMBL" id="LMXI01000288">
    <property type="protein sequence ID" value="KRT58705.1"/>
    <property type="molecule type" value="Genomic_DNA"/>
</dbReference>
<dbReference type="Gene3D" id="3.10.580.10">
    <property type="entry name" value="CBS-domain"/>
    <property type="match status" value="1"/>
</dbReference>
<evidence type="ECO:0000313" key="5">
    <source>
        <dbReference type="Proteomes" id="UP000051634"/>
    </source>
</evidence>
<protein>
    <submittedName>
        <fullName evidence="2 3">CBS domain</fullName>
    </submittedName>
</protein>
<keyword evidence="5" id="KW-1185">Reference proteome</keyword>
<dbReference type="InterPro" id="IPR046342">
    <property type="entry name" value="CBS_dom_sf"/>
</dbReference>
<dbReference type="Proteomes" id="UP000051634">
    <property type="component" value="Unassembled WGS sequence"/>
</dbReference>
<evidence type="ECO:0000313" key="2">
    <source>
        <dbReference type="EMBL" id="KRT53681.1"/>
    </source>
</evidence>
<comment type="caution">
    <text evidence="2">The sequence shown here is derived from an EMBL/GenBank/DDBJ whole genome shotgun (WGS) entry which is preliminary data.</text>
</comment>
<sequence length="153" mass="16914">MNLAKILIKTGVVRSGMSFGDALQECVDKDVPGIPYVDAEGRIAGRFSVRHAFRECCVPRDLILGGHLLGDDIDHMNLPEVHAEEVLSAPVENYLLEDAIRLHCDSHAVRALALMEQFNTGYLFVTDADDNYRGVITRMGIAKLLTSRECSDI</sequence>
<evidence type="ECO:0000259" key="1">
    <source>
        <dbReference type="Pfam" id="PF00571"/>
    </source>
</evidence>
<organism evidence="2 5">
    <name type="scientific">endosymbiont of Ridgeia piscesae</name>
    <dbReference type="NCBI Taxonomy" id="54398"/>
    <lineage>
        <taxon>Bacteria</taxon>
        <taxon>Pseudomonadati</taxon>
        <taxon>Pseudomonadota</taxon>
        <taxon>Gammaproteobacteria</taxon>
        <taxon>sulfur-oxidizing symbionts</taxon>
    </lineage>
</organism>
<dbReference type="STRING" id="54398.Ga0074115_10112"/>
<dbReference type="Pfam" id="PF00571">
    <property type="entry name" value="CBS"/>
    <property type="match status" value="1"/>
</dbReference>
<dbReference type="OrthoDB" id="5772871at2"/>
<dbReference type="RefSeq" id="WP_057955519.1">
    <property type="nucleotide sequence ID" value="NZ_KQ556882.1"/>
</dbReference>
<reference evidence="4 5" key="1">
    <citation type="submission" date="2015-11" db="EMBL/GenBank/DDBJ databases">
        <title>The genome of Candidatus Endoriftia persephone in Ridgeia piscesae and population structure of the North Eastern Pacific vestimentiferan symbionts.</title>
        <authorList>
            <person name="Perez M."/>
            <person name="Juniper K.S."/>
        </authorList>
    </citation>
    <scope>NUCLEOTIDE SEQUENCE [LARGE SCALE GENOMIC DNA]</scope>
    <source>
        <strain evidence="3">Ind10</strain>
        <strain evidence="2">Ind11</strain>
    </source>
</reference>
<dbReference type="AlphaFoldDB" id="A0A0T5YT84"/>
<dbReference type="EMBL" id="LDXT01000095">
    <property type="protein sequence ID" value="KRT53681.1"/>
    <property type="molecule type" value="Genomic_DNA"/>
</dbReference>
<evidence type="ECO:0000313" key="3">
    <source>
        <dbReference type="EMBL" id="KRT58705.1"/>
    </source>
</evidence>
<evidence type="ECO:0000313" key="4">
    <source>
        <dbReference type="Proteomes" id="UP000051276"/>
    </source>
</evidence>
<feature type="domain" description="CBS" evidence="1">
    <location>
        <begin position="97"/>
        <end position="145"/>
    </location>
</feature>
<dbReference type="InterPro" id="IPR000644">
    <property type="entry name" value="CBS_dom"/>
</dbReference>
<accession>A0A0T5YT84</accession>